<proteinExistence type="predicted"/>
<evidence type="ECO:0000313" key="2">
    <source>
        <dbReference type="Proteomes" id="UP000593568"/>
    </source>
</evidence>
<accession>A0A7J9EIK7</accession>
<dbReference type="Proteomes" id="UP000593568">
    <property type="component" value="Unassembled WGS sequence"/>
</dbReference>
<reference evidence="1 2" key="1">
    <citation type="journal article" date="2019" name="Genome Biol. Evol.">
        <title>Insights into the evolution of the New World diploid cottons (Gossypium, subgenus Houzingenia) based on genome sequencing.</title>
        <authorList>
            <person name="Grover C.E."/>
            <person name="Arick M.A. 2nd"/>
            <person name="Thrash A."/>
            <person name="Conover J.L."/>
            <person name="Sanders W.S."/>
            <person name="Peterson D.G."/>
            <person name="Frelichowski J.E."/>
            <person name="Scheffler J.A."/>
            <person name="Scheffler B.E."/>
            <person name="Wendel J.F."/>
        </authorList>
    </citation>
    <scope>NUCLEOTIDE SEQUENCE [LARGE SCALE GENOMIC DNA]</scope>
    <source>
        <strain evidence="1">8</strain>
        <tissue evidence="1">Leaf</tissue>
    </source>
</reference>
<sequence>MLPAHLQQKLGLPAVPSSVGDGVLESRRIFRQSDPLLRMPGYFFDISSLGRLFSLPGNVTKQLTSLRQQG</sequence>
<protein>
    <submittedName>
        <fullName evidence="1">Uncharacterized protein</fullName>
    </submittedName>
</protein>
<dbReference type="EMBL" id="JABEZW010000008">
    <property type="protein sequence ID" value="MBA0772869.1"/>
    <property type="molecule type" value="Genomic_DNA"/>
</dbReference>
<dbReference type="AlphaFoldDB" id="A0A7J9EIK7"/>
<comment type="caution">
    <text evidence="1">The sequence shown here is derived from an EMBL/GenBank/DDBJ whole genome shotgun (WGS) entry which is preliminary data.</text>
</comment>
<organism evidence="1 2">
    <name type="scientific">Gossypium trilobum</name>
    <dbReference type="NCBI Taxonomy" id="34281"/>
    <lineage>
        <taxon>Eukaryota</taxon>
        <taxon>Viridiplantae</taxon>
        <taxon>Streptophyta</taxon>
        <taxon>Embryophyta</taxon>
        <taxon>Tracheophyta</taxon>
        <taxon>Spermatophyta</taxon>
        <taxon>Magnoliopsida</taxon>
        <taxon>eudicotyledons</taxon>
        <taxon>Gunneridae</taxon>
        <taxon>Pentapetalae</taxon>
        <taxon>rosids</taxon>
        <taxon>malvids</taxon>
        <taxon>Malvales</taxon>
        <taxon>Malvaceae</taxon>
        <taxon>Malvoideae</taxon>
        <taxon>Gossypium</taxon>
    </lineage>
</organism>
<name>A0A7J9EIK7_9ROSI</name>
<keyword evidence="2" id="KW-1185">Reference proteome</keyword>
<evidence type="ECO:0000313" key="1">
    <source>
        <dbReference type="EMBL" id="MBA0772869.1"/>
    </source>
</evidence>
<gene>
    <name evidence="1" type="ORF">Gotri_008184</name>
</gene>